<gene>
    <name evidence="1" type="ORF">XAT740_LOCUS41536</name>
</gene>
<name>A0A815V9R8_ADIRI</name>
<dbReference type="AlphaFoldDB" id="A0A815V9R8"/>
<dbReference type="EMBL" id="CAJNOR010004866">
    <property type="protein sequence ID" value="CAF1531950.1"/>
    <property type="molecule type" value="Genomic_DNA"/>
</dbReference>
<organism evidence="1 2">
    <name type="scientific">Adineta ricciae</name>
    <name type="common">Rotifer</name>
    <dbReference type="NCBI Taxonomy" id="249248"/>
    <lineage>
        <taxon>Eukaryota</taxon>
        <taxon>Metazoa</taxon>
        <taxon>Spiralia</taxon>
        <taxon>Gnathifera</taxon>
        <taxon>Rotifera</taxon>
        <taxon>Eurotatoria</taxon>
        <taxon>Bdelloidea</taxon>
        <taxon>Adinetida</taxon>
        <taxon>Adinetidae</taxon>
        <taxon>Adineta</taxon>
    </lineage>
</organism>
<reference evidence="1" key="1">
    <citation type="submission" date="2021-02" db="EMBL/GenBank/DDBJ databases">
        <authorList>
            <person name="Nowell W R."/>
        </authorList>
    </citation>
    <scope>NUCLEOTIDE SEQUENCE</scope>
</reference>
<proteinExistence type="predicted"/>
<protein>
    <submittedName>
        <fullName evidence="1">Uncharacterized protein</fullName>
    </submittedName>
</protein>
<dbReference type="Proteomes" id="UP000663828">
    <property type="component" value="Unassembled WGS sequence"/>
</dbReference>
<keyword evidence="2" id="KW-1185">Reference proteome</keyword>
<evidence type="ECO:0000313" key="2">
    <source>
        <dbReference type="Proteomes" id="UP000663828"/>
    </source>
</evidence>
<sequence>MSILKIFFLPLSSLSDENSFVHRYSLSRFLSLIKNRWINEIHRQINSNSRIPRDWTFYFDEMMLCDGQIVDNRSWFQRFGFYLINLLTNNVQWIRTDKVFKTVSTMDKSSVNWSEEFYNQYQKST</sequence>
<accession>A0A815V9R8</accession>
<comment type="caution">
    <text evidence="1">The sequence shown here is derived from an EMBL/GenBank/DDBJ whole genome shotgun (WGS) entry which is preliminary data.</text>
</comment>
<evidence type="ECO:0000313" key="1">
    <source>
        <dbReference type="EMBL" id="CAF1531950.1"/>
    </source>
</evidence>